<gene>
    <name evidence="4" type="ORF">EPL05_08420</name>
</gene>
<evidence type="ECO:0000259" key="3">
    <source>
        <dbReference type="Pfam" id="PF07495"/>
    </source>
</evidence>
<dbReference type="GO" id="GO:0000155">
    <property type="term" value="F:phosphorelay sensor kinase activity"/>
    <property type="evidence" value="ECO:0007669"/>
    <property type="project" value="InterPro"/>
</dbReference>
<keyword evidence="1" id="KW-1133">Transmembrane helix</keyword>
<feature type="transmembrane region" description="Helical" evidence="1">
    <location>
        <begin position="761"/>
        <end position="782"/>
    </location>
</feature>
<dbReference type="InterPro" id="IPR011110">
    <property type="entry name" value="Reg_prop"/>
</dbReference>
<sequence length="1004" mass="114104">MLLTGARLQAQVTRAKELFYHLGEKDGLSDNLVNCFFQDSHGVMWMGTQNGLNSFDGSEIRNWYSGTGGNGHLADNVVNAIGEDNTHAVWVATNNGISSLDPITHKIRTYRTTGANFIYSLAVDGNKLWLGSGDGLLLFDIRTKTFTPFINKVNKANSLSRLDNYINYVYLDSKKRLWTATMNGLWMFNIKKQAFEQYDGPKNDPRFESMFTMVYEDHKGKIWAGGWSRGLKQIIPETHQVVNFNRVPSMPSHIMSIVEQLNNQKQYRLWVNDFLTELNVDKMQAQPHDLKPIAGATSLNPRCLYVSHDNLLWISTVKGVYILDQSRQLFKNYFVSQRTNISNQNPSLFAGDGKLWLGGDNDFVLKMLDYNFNVIKDYTPVFHHLSKDINNSGLAVTNIVPHTDKELYLATSGGVFRVDKRTNKVSILSSSVGDSSRKTSFINNIYFNHDKIWCFPWRYGVWEYDAKQNKFISLVNKLPDGKVLKNLNLANGVEDKAGNIWIADMDYGLIKYTSLTKKFARVVNKYVPPFSRVLNIMALNGKLWTVANNDVVEIDPVTNDSRVWSLPEGMNRYTHDYTSDNDGNIWMATRTGLIAFNTNNFGSSRYTEEDGLINNDMDGTLKKLPSGEMVYAGENYITTFTPANLLRTPARKELLLTEVSTGDTDQLLSYTSKVVVPPGKERVKIKWAFVNYSNPMQNRYYSKIDKIDKDWNYAGNKGMVEYNGLSPGEYKFSYRAVTSDGLADAERTITIIVSPRFWQTWWFQGIMVLCFITGVMVVIQYVRLREQRKSAIQLQLSALEMKALRAQMNPHFIFNALNSIQECIITKNTDTAYSYLSSFSKLVRMILENSEKQFITLADEVETLKLYLAIEKLRFDDTFEYLIQTAPEIDISFIRLPAMIIQPFVENALWHGLIHKKGDKKLVISFAQANKHLICVIKDNGVGRGLAGQMTSASTIKKHSMGVKITEERLQLLETEASIVIEDLTDDDGNPAGTKVTIIIPLEY</sequence>
<dbReference type="Gene3D" id="3.30.565.10">
    <property type="entry name" value="Histidine kinase-like ATPase, C-terminal domain"/>
    <property type="match status" value="1"/>
</dbReference>
<dbReference type="PANTHER" id="PTHR34220:SF7">
    <property type="entry name" value="SENSOR HISTIDINE KINASE YPDA"/>
    <property type="match status" value="1"/>
</dbReference>
<evidence type="ECO:0008006" key="6">
    <source>
        <dbReference type="Google" id="ProtNLM"/>
    </source>
</evidence>
<evidence type="ECO:0000259" key="2">
    <source>
        <dbReference type="Pfam" id="PF06580"/>
    </source>
</evidence>
<feature type="domain" description="Two component regulator three Y" evidence="3">
    <location>
        <begin position="691"/>
        <end position="753"/>
    </location>
</feature>
<evidence type="ECO:0000313" key="5">
    <source>
        <dbReference type="Proteomes" id="UP000286701"/>
    </source>
</evidence>
<feature type="domain" description="Signal transduction histidine kinase internal region" evidence="2">
    <location>
        <begin position="800"/>
        <end position="878"/>
    </location>
</feature>
<keyword evidence="5" id="KW-1185">Reference proteome</keyword>
<dbReference type="PANTHER" id="PTHR34220">
    <property type="entry name" value="SENSOR HISTIDINE KINASE YPDA"/>
    <property type="match status" value="1"/>
</dbReference>
<keyword evidence="1" id="KW-0472">Membrane</keyword>
<dbReference type="OrthoDB" id="9809670at2"/>
<proteinExistence type="predicted"/>
<dbReference type="SUPFAM" id="SSF63829">
    <property type="entry name" value="Calcium-dependent phosphotriesterase"/>
    <property type="match status" value="3"/>
</dbReference>
<name>A0A444MR12_9SPHI</name>
<dbReference type="InterPro" id="IPR011123">
    <property type="entry name" value="Y_Y_Y"/>
</dbReference>
<protein>
    <recommendedName>
        <fullName evidence="6">Signal transduction histidine kinase internal region domain-containing protein</fullName>
    </recommendedName>
</protein>
<dbReference type="GO" id="GO:0016020">
    <property type="term" value="C:membrane"/>
    <property type="evidence" value="ECO:0007669"/>
    <property type="project" value="InterPro"/>
</dbReference>
<dbReference type="Pfam" id="PF07495">
    <property type="entry name" value="Y_Y_Y"/>
    <property type="match status" value="1"/>
</dbReference>
<keyword evidence="1" id="KW-0812">Transmembrane</keyword>
<dbReference type="Gene3D" id="2.60.40.10">
    <property type="entry name" value="Immunoglobulins"/>
    <property type="match status" value="1"/>
</dbReference>
<dbReference type="Gene3D" id="2.130.10.10">
    <property type="entry name" value="YVTN repeat-like/Quinoprotein amine dehydrogenase"/>
    <property type="match status" value="3"/>
</dbReference>
<dbReference type="InterPro" id="IPR050640">
    <property type="entry name" value="Bact_2-comp_sensor_kinase"/>
</dbReference>
<dbReference type="RefSeq" id="WP_128533495.1">
    <property type="nucleotide sequence ID" value="NZ_SBIW01000003.1"/>
</dbReference>
<comment type="caution">
    <text evidence="4">The sequence shown here is derived from an EMBL/GenBank/DDBJ whole genome shotgun (WGS) entry which is preliminary data.</text>
</comment>
<organism evidence="4 5">
    <name type="scientific">Mucilaginibacter gilvus</name>
    <dbReference type="NCBI Taxonomy" id="2305909"/>
    <lineage>
        <taxon>Bacteria</taxon>
        <taxon>Pseudomonadati</taxon>
        <taxon>Bacteroidota</taxon>
        <taxon>Sphingobacteriia</taxon>
        <taxon>Sphingobacteriales</taxon>
        <taxon>Sphingobacteriaceae</taxon>
        <taxon>Mucilaginibacter</taxon>
    </lineage>
</organism>
<dbReference type="AlphaFoldDB" id="A0A444MR12"/>
<reference evidence="4 5" key="1">
    <citation type="submission" date="2019-01" db="EMBL/GenBank/DDBJ databases">
        <title>Mucilaginibacter antarcticum sp. nov., isolated from antarctic soil.</title>
        <authorList>
            <person name="Yan Y.-Q."/>
            <person name="Du Z.-J."/>
        </authorList>
    </citation>
    <scope>NUCLEOTIDE SEQUENCE [LARGE SCALE GENOMIC DNA]</scope>
    <source>
        <strain evidence="4 5">F01003</strain>
    </source>
</reference>
<dbReference type="InterPro" id="IPR036890">
    <property type="entry name" value="HATPase_C_sf"/>
</dbReference>
<dbReference type="InterPro" id="IPR015943">
    <property type="entry name" value="WD40/YVTN_repeat-like_dom_sf"/>
</dbReference>
<dbReference type="InterPro" id="IPR010559">
    <property type="entry name" value="Sig_transdc_His_kin_internal"/>
</dbReference>
<evidence type="ECO:0000313" key="4">
    <source>
        <dbReference type="EMBL" id="RWY54060.1"/>
    </source>
</evidence>
<dbReference type="Proteomes" id="UP000286701">
    <property type="component" value="Unassembled WGS sequence"/>
</dbReference>
<dbReference type="InterPro" id="IPR013783">
    <property type="entry name" value="Ig-like_fold"/>
</dbReference>
<accession>A0A444MR12</accession>
<dbReference type="Pfam" id="PF07494">
    <property type="entry name" value="Reg_prop"/>
    <property type="match status" value="1"/>
</dbReference>
<evidence type="ECO:0000256" key="1">
    <source>
        <dbReference type="SAM" id="Phobius"/>
    </source>
</evidence>
<dbReference type="Pfam" id="PF06580">
    <property type="entry name" value="His_kinase"/>
    <property type="match status" value="1"/>
</dbReference>
<dbReference type="EMBL" id="SBIW01000003">
    <property type="protein sequence ID" value="RWY54060.1"/>
    <property type="molecule type" value="Genomic_DNA"/>
</dbReference>
<dbReference type="SUPFAM" id="SSF55874">
    <property type="entry name" value="ATPase domain of HSP90 chaperone/DNA topoisomerase II/histidine kinase"/>
    <property type="match status" value="1"/>
</dbReference>